<accession>A0A1I2LWY5</accession>
<proteinExistence type="predicted"/>
<dbReference type="EMBL" id="FOOQ01000001">
    <property type="protein sequence ID" value="SFF83723.1"/>
    <property type="molecule type" value="Genomic_DNA"/>
</dbReference>
<feature type="transmembrane region" description="Helical" evidence="1">
    <location>
        <begin position="130"/>
        <end position="154"/>
    </location>
</feature>
<organism evidence="2 3">
    <name type="scientific">Halopelagius inordinatus</name>
    <dbReference type="NCBI Taxonomy" id="553467"/>
    <lineage>
        <taxon>Archaea</taxon>
        <taxon>Methanobacteriati</taxon>
        <taxon>Methanobacteriota</taxon>
        <taxon>Stenosarchaea group</taxon>
        <taxon>Halobacteria</taxon>
        <taxon>Halobacteriales</taxon>
        <taxon>Haloferacaceae</taxon>
    </lineage>
</organism>
<evidence type="ECO:0000313" key="2">
    <source>
        <dbReference type="EMBL" id="SFF83723.1"/>
    </source>
</evidence>
<reference evidence="3" key="1">
    <citation type="submission" date="2016-10" db="EMBL/GenBank/DDBJ databases">
        <authorList>
            <person name="Varghese N."/>
            <person name="Submissions S."/>
        </authorList>
    </citation>
    <scope>NUCLEOTIDE SEQUENCE [LARGE SCALE GENOMIC DNA]</scope>
    <source>
        <strain evidence="3">CGMCC 1.7739</strain>
    </source>
</reference>
<evidence type="ECO:0000313" key="3">
    <source>
        <dbReference type="Proteomes" id="UP000198876"/>
    </source>
</evidence>
<keyword evidence="1" id="KW-1133">Transmembrane helix</keyword>
<protein>
    <recommendedName>
        <fullName evidence="4">Peptidase M48 domain-containing protein</fullName>
    </recommendedName>
</protein>
<evidence type="ECO:0000256" key="1">
    <source>
        <dbReference type="SAM" id="Phobius"/>
    </source>
</evidence>
<feature type="transmembrane region" description="Helical" evidence="1">
    <location>
        <begin position="96"/>
        <end position="118"/>
    </location>
</feature>
<keyword evidence="1" id="KW-0812">Transmembrane</keyword>
<dbReference type="AlphaFoldDB" id="A0A1I2LWY5"/>
<keyword evidence="1" id="KW-0472">Membrane</keyword>
<sequence length="212" mass="24128">MQTHNQLAKWFTRLYARTINFSGVSREELYQAHGEKRTVFWIDAEDWSAAGQCTPFGTILLNENRLSEAPENVRDYVFLHEVGHTKPPALLSLASIVLRVPLVLLAGFGVPVLIGRWLGVALSFPTLGQFTTFTAVTLTTTLLITLPVIAIWWLDEGYAELFAVSKIGAMDYQRRHEEMLEHADRNLLSCAVRWLLYPNPKFVVWLAEKLDR</sequence>
<gene>
    <name evidence="2" type="ORF">SAMN04488063_0473</name>
</gene>
<keyword evidence="3" id="KW-1185">Reference proteome</keyword>
<dbReference type="Proteomes" id="UP000198876">
    <property type="component" value="Unassembled WGS sequence"/>
</dbReference>
<evidence type="ECO:0008006" key="4">
    <source>
        <dbReference type="Google" id="ProtNLM"/>
    </source>
</evidence>
<name>A0A1I2LWY5_9EURY</name>